<keyword evidence="4 7" id="KW-0812">Transmembrane</keyword>
<keyword evidence="10" id="KW-1185">Reference proteome</keyword>
<keyword evidence="6 7" id="KW-0472">Membrane</keyword>
<dbReference type="Pfam" id="PF19300">
    <property type="entry name" value="BPD_transp_1_N"/>
    <property type="match status" value="1"/>
</dbReference>
<evidence type="ECO:0000313" key="10">
    <source>
        <dbReference type="Proteomes" id="UP000298642"/>
    </source>
</evidence>
<evidence type="ECO:0000259" key="8">
    <source>
        <dbReference type="PROSITE" id="PS50928"/>
    </source>
</evidence>
<dbReference type="Pfam" id="PF00528">
    <property type="entry name" value="BPD_transp_1"/>
    <property type="match status" value="1"/>
</dbReference>
<dbReference type="PROSITE" id="PS50928">
    <property type="entry name" value="ABC_TM1"/>
    <property type="match status" value="1"/>
</dbReference>
<dbReference type="RefSeq" id="WP_025544477.1">
    <property type="nucleotide sequence ID" value="NZ_CAUWCU010000006.1"/>
</dbReference>
<evidence type="ECO:0000313" key="9">
    <source>
        <dbReference type="EMBL" id="QCI58016.1"/>
    </source>
</evidence>
<evidence type="ECO:0000256" key="2">
    <source>
        <dbReference type="ARBA" id="ARBA00022448"/>
    </source>
</evidence>
<name>A0A4D7AQF9_9FIRM</name>
<evidence type="ECO:0000256" key="3">
    <source>
        <dbReference type="ARBA" id="ARBA00022475"/>
    </source>
</evidence>
<feature type="transmembrane region" description="Helical" evidence="7">
    <location>
        <begin position="9"/>
        <end position="29"/>
    </location>
</feature>
<protein>
    <submittedName>
        <fullName evidence="9">ABC transporter permease</fullName>
    </submittedName>
</protein>
<dbReference type="GeneID" id="89522846"/>
<dbReference type="PANTHER" id="PTHR43163:SF6">
    <property type="entry name" value="DIPEPTIDE TRANSPORT SYSTEM PERMEASE PROTEIN DPPB-RELATED"/>
    <property type="match status" value="1"/>
</dbReference>
<dbReference type="InterPro" id="IPR000515">
    <property type="entry name" value="MetI-like"/>
</dbReference>
<dbReference type="CDD" id="cd06261">
    <property type="entry name" value="TM_PBP2"/>
    <property type="match status" value="1"/>
</dbReference>
<reference evidence="10" key="1">
    <citation type="submission" date="2018-12" db="EMBL/GenBank/DDBJ databases">
        <title>Dusodibacter welbiota gen. nov., sp. nov., isolated from human faeces and emended description of the Oscillibacter genus.</title>
        <authorList>
            <person name="Le Roy T."/>
            <person name="Van der Smissen P."/>
            <person name="Delzenne N."/>
            <person name="Muccioli G."/>
            <person name="Collet J.F."/>
            <person name="Cani P.D."/>
        </authorList>
    </citation>
    <scope>NUCLEOTIDE SEQUENCE [LARGE SCALE GENOMIC DNA]</scope>
    <source>
        <strain evidence="10">J115</strain>
    </source>
</reference>
<comment type="subcellular location">
    <subcellularLocation>
        <location evidence="1 7">Cell membrane</location>
        <topology evidence="1 7">Multi-pass membrane protein</topology>
    </subcellularLocation>
</comment>
<gene>
    <name evidence="9" type="ORF">EIO64_01250</name>
</gene>
<dbReference type="InterPro" id="IPR035906">
    <property type="entry name" value="MetI-like_sf"/>
</dbReference>
<evidence type="ECO:0000256" key="1">
    <source>
        <dbReference type="ARBA" id="ARBA00004651"/>
    </source>
</evidence>
<feature type="transmembrane region" description="Helical" evidence="7">
    <location>
        <begin position="174"/>
        <end position="193"/>
    </location>
</feature>
<keyword evidence="3" id="KW-1003">Cell membrane</keyword>
<feature type="transmembrane region" description="Helical" evidence="7">
    <location>
        <begin position="228"/>
        <end position="254"/>
    </location>
</feature>
<evidence type="ECO:0000256" key="7">
    <source>
        <dbReference type="RuleBase" id="RU363032"/>
    </source>
</evidence>
<feature type="domain" description="ABC transmembrane type-1" evidence="8">
    <location>
        <begin position="95"/>
        <end position="297"/>
    </location>
</feature>
<dbReference type="SUPFAM" id="SSF161098">
    <property type="entry name" value="MetI-like"/>
    <property type="match status" value="1"/>
</dbReference>
<feature type="transmembrane region" description="Helical" evidence="7">
    <location>
        <begin position="274"/>
        <end position="300"/>
    </location>
</feature>
<accession>A0A4D7AQF9</accession>
<dbReference type="GO" id="GO:0005886">
    <property type="term" value="C:plasma membrane"/>
    <property type="evidence" value="ECO:0007669"/>
    <property type="project" value="UniProtKB-SubCell"/>
</dbReference>
<comment type="similarity">
    <text evidence="7">Belongs to the binding-protein-dependent transport system permease family.</text>
</comment>
<feature type="transmembrane region" description="Helical" evidence="7">
    <location>
        <begin position="101"/>
        <end position="122"/>
    </location>
</feature>
<dbReference type="GO" id="GO:0055085">
    <property type="term" value="P:transmembrane transport"/>
    <property type="evidence" value="ECO:0007669"/>
    <property type="project" value="InterPro"/>
</dbReference>
<evidence type="ECO:0000256" key="6">
    <source>
        <dbReference type="ARBA" id="ARBA00023136"/>
    </source>
</evidence>
<dbReference type="AlphaFoldDB" id="A0A4D7AQF9"/>
<dbReference type="KEGG" id="obj:EIO64_01250"/>
<evidence type="ECO:0000256" key="4">
    <source>
        <dbReference type="ARBA" id="ARBA00022692"/>
    </source>
</evidence>
<keyword evidence="5 7" id="KW-1133">Transmembrane helix</keyword>
<dbReference type="PANTHER" id="PTHR43163">
    <property type="entry name" value="DIPEPTIDE TRANSPORT SYSTEM PERMEASE PROTEIN DPPB-RELATED"/>
    <property type="match status" value="1"/>
</dbReference>
<feature type="transmembrane region" description="Helical" evidence="7">
    <location>
        <begin position="134"/>
        <end position="162"/>
    </location>
</feature>
<evidence type="ECO:0000256" key="5">
    <source>
        <dbReference type="ARBA" id="ARBA00022989"/>
    </source>
</evidence>
<dbReference type="Gene3D" id="1.10.3720.10">
    <property type="entry name" value="MetI-like"/>
    <property type="match status" value="1"/>
</dbReference>
<organism evidence="9 10">
    <name type="scientific">Dysosmobacter welbionis</name>
    <dbReference type="NCBI Taxonomy" id="2093857"/>
    <lineage>
        <taxon>Bacteria</taxon>
        <taxon>Bacillati</taxon>
        <taxon>Bacillota</taxon>
        <taxon>Clostridia</taxon>
        <taxon>Eubacteriales</taxon>
        <taxon>Oscillospiraceae</taxon>
        <taxon>Dysosmobacter</taxon>
    </lineage>
</organism>
<dbReference type="InterPro" id="IPR045621">
    <property type="entry name" value="BPD_transp_1_N"/>
</dbReference>
<sequence>MLKYIIKRILWIIPILIGVTIVVFTILYFSPGDPAYLALGDNATPEAVEAYRIEMGINGTYWERLGRTLLGLFQGDLGISYRSRTPVLNELLVRFSVTFNISAWSIVLGIILGIFFGIVAALKQNTILDSLCTGCALFGISMPMFWQGLMLILIFSVGLGWLPASGYGNSWTQMIMPVVALGVNSSATIMRTTRSSMLEVMRQDYIRTAKAKGQTYWMVILSHALKNAMIPIVTVIGLQLGVLLAGSIVTEVIFSINGVGKYLVDSMNARDYAAVQGCVLLIAFVSAILNLIVDIIYTFIDPRMKTMYESSKSGFFRFKKRGEKKAA</sequence>
<keyword evidence="2 7" id="KW-0813">Transport</keyword>
<dbReference type="EMBL" id="CP034413">
    <property type="protein sequence ID" value="QCI58016.1"/>
    <property type="molecule type" value="Genomic_DNA"/>
</dbReference>
<proteinExistence type="inferred from homology"/>
<dbReference type="Proteomes" id="UP000298642">
    <property type="component" value="Chromosome"/>
</dbReference>